<evidence type="ECO:0000313" key="1">
    <source>
        <dbReference type="EMBL" id="KXN71061.1"/>
    </source>
</evidence>
<keyword evidence="2" id="KW-1185">Reference proteome</keyword>
<gene>
    <name evidence="1" type="ORF">CONCODRAFT_78540</name>
</gene>
<dbReference type="OrthoDB" id="2422919at2759"/>
<dbReference type="EMBL" id="KQ964485">
    <property type="protein sequence ID" value="KXN71061.1"/>
    <property type="molecule type" value="Genomic_DNA"/>
</dbReference>
<proteinExistence type="predicted"/>
<protein>
    <submittedName>
        <fullName evidence="1">Uncharacterized protein</fullName>
    </submittedName>
</protein>
<organism evidence="1 2">
    <name type="scientific">Conidiobolus coronatus (strain ATCC 28846 / CBS 209.66 / NRRL 28638)</name>
    <name type="common">Delacroixia coronata</name>
    <dbReference type="NCBI Taxonomy" id="796925"/>
    <lineage>
        <taxon>Eukaryota</taxon>
        <taxon>Fungi</taxon>
        <taxon>Fungi incertae sedis</taxon>
        <taxon>Zoopagomycota</taxon>
        <taxon>Entomophthoromycotina</taxon>
        <taxon>Entomophthoromycetes</taxon>
        <taxon>Entomophthorales</taxon>
        <taxon>Ancylistaceae</taxon>
        <taxon>Conidiobolus</taxon>
    </lineage>
</organism>
<reference evidence="1 2" key="1">
    <citation type="journal article" date="2015" name="Genome Biol. Evol.">
        <title>Phylogenomic analyses indicate that early fungi evolved digesting cell walls of algal ancestors of land plants.</title>
        <authorList>
            <person name="Chang Y."/>
            <person name="Wang S."/>
            <person name="Sekimoto S."/>
            <person name="Aerts A.L."/>
            <person name="Choi C."/>
            <person name="Clum A."/>
            <person name="LaButti K.M."/>
            <person name="Lindquist E.A."/>
            <person name="Yee Ngan C."/>
            <person name="Ohm R.A."/>
            <person name="Salamov A.A."/>
            <person name="Grigoriev I.V."/>
            <person name="Spatafora J.W."/>
            <person name="Berbee M.L."/>
        </authorList>
    </citation>
    <scope>NUCLEOTIDE SEQUENCE [LARGE SCALE GENOMIC DNA]</scope>
    <source>
        <strain evidence="1 2">NRRL 28638</strain>
    </source>
</reference>
<dbReference type="AlphaFoldDB" id="A0A137P809"/>
<dbReference type="Proteomes" id="UP000070444">
    <property type="component" value="Unassembled WGS sequence"/>
</dbReference>
<name>A0A137P809_CONC2</name>
<accession>A0A137P809</accession>
<evidence type="ECO:0000313" key="2">
    <source>
        <dbReference type="Proteomes" id="UP000070444"/>
    </source>
</evidence>
<sequence>MSLASYNTTAFNFELNDPVKPSQILTKNDIEIESDSSPAQSPVTSQLPASSSTSSFTLLELGEKADAQHLVHCLQLESAFLAEQNQSLSKELMGAKMTIAALKSIIQQKEDELATIKRFNLAMTSPPPEATSLLSPTLETTTDEHLGIEVVASRPKSKSGSNGKIKIKTKKSSWLKALIS</sequence>